<organism evidence="1 2">
    <name type="scientific">Recurvomyces mirabilis</name>
    <dbReference type="NCBI Taxonomy" id="574656"/>
    <lineage>
        <taxon>Eukaryota</taxon>
        <taxon>Fungi</taxon>
        <taxon>Dikarya</taxon>
        <taxon>Ascomycota</taxon>
        <taxon>Pezizomycotina</taxon>
        <taxon>Dothideomycetes</taxon>
        <taxon>Dothideomycetidae</taxon>
        <taxon>Mycosphaerellales</taxon>
        <taxon>Teratosphaeriaceae</taxon>
        <taxon>Recurvomyces</taxon>
    </lineage>
</organism>
<proteinExistence type="predicted"/>
<sequence length="149" mass="16674">MPRLFPEIPADWMYLLDSVIPGRTSARKTALQLAAACIALLEVERSSVEGFARDYCKGLKLPVQDVDLYKSDILKLQYQGLRPSHWRWDYRVMMAVDVFNVQHSKGTALRVRLDQMVAKLIGIAKAADKAQGHEAEKLRFGMGLDIGGG</sequence>
<dbReference type="Proteomes" id="UP001274830">
    <property type="component" value="Unassembled WGS sequence"/>
</dbReference>
<reference evidence="1" key="1">
    <citation type="submission" date="2023-07" db="EMBL/GenBank/DDBJ databases">
        <title>Black Yeasts Isolated from many extreme environments.</title>
        <authorList>
            <person name="Coleine C."/>
            <person name="Stajich J.E."/>
            <person name="Selbmann L."/>
        </authorList>
    </citation>
    <scope>NUCLEOTIDE SEQUENCE</scope>
    <source>
        <strain evidence="1">CCFEE 5485</strain>
    </source>
</reference>
<gene>
    <name evidence="1" type="ORF">LTR78_006009</name>
</gene>
<protein>
    <submittedName>
        <fullName evidence="1">Uncharacterized protein</fullName>
    </submittedName>
</protein>
<dbReference type="AlphaFoldDB" id="A0AAE0WM12"/>
<evidence type="ECO:0000313" key="2">
    <source>
        <dbReference type="Proteomes" id="UP001274830"/>
    </source>
</evidence>
<evidence type="ECO:0000313" key="1">
    <source>
        <dbReference type="EMBL" id="KAK3674162.1"/>
    </source>
</evidence>
<name>A0AAE0WM12_9PEZI</name>
<dbReference type="EMBL" id="JAUTXT010000021">
    <property type="protein sequence ID" value="KAK3674162.1"/>
    <property type="molecule type" value="Genomic_DNA"/>
</dbReference>
<accession>A0AAE0WM12</accession>
<keyword evidence="2" id="KW-1185">Reference proteome</keyword>
<comment type="caution">
    <text evidence="1">The sequence shown here is derived from an EMBL/GenBank/DDBJ whole genome shotgun (WGS) entry which is preliminary data.</text>
</comment>